<dbReference type="Proteomes" id="UP000824533">
    <property type="component" value="Linkage Group LG28"/>
</dbReference>
<dbReference type="EMBL" id="CM034414">
    <property type="protein sequence ID" value="KAJ0170363.1"/>
    <property type="molecule type" value="Genomic_DNA"/>
</dbReference>
<gene>
    <name evidence="1" type="ORF">K1T71_014291</name>
</gene>
<proteinExistence type="predicted"/>
<keyword evidence="2" id="KW-1185">Reference proteome</keyword>
<evidence type="ECO:0000313" key="1">
    <source>
        <dbReference type="EMBL" id="KAJ0170363.1"/>
    </source>
</evidence>
<evidence type="ECO:0000313" key="2">
    <source>
        <dbReference type="Proteomes" id="UP000824533"/>
    </source>
</evidence>
<comment type="caution">
    <text evidence="1">The sequence shown here is derived from an EMBL/GenBank/DDBJ whole genome shotgun (WGS) entry which is preliminary data.</text>
</comment>
<protein>
    <submittedName>
        <fullName evidence="1">Uncharacterized protein</fullName>
    </submittedName>
</protein>
<sequence length="1193" mass="137604">MLVYYFCSIVIFGNFAKVLTSSDESKYIDLLPEEEKEEFLQKIAKRIFEDVESAEGHKKDSGEIPDKQLEEHDAFVKKIYEEESQNLRRLRGDEAGGNRMNNNNEGKEENDNHVNENTKVIGLEKKNDRKDIDFTVRATNTNYSHEVLQESDAYTVNVQVKYDEPITEKVFDSGTTLKDVNKSEDTVEKDIQVRNIRREGTEENNDGSLETVTDENNMHKATDINNFDPEVFDESENNSNFTNTDNLESGNVTNNNNVTNIIKTIDVTEVTTAGENILTAEITNITELIKISTDATNITDIEEIASDELETTLKNNYGVTEPIYESEQENENSTNSYEPDSTTDYPENVTLASDKTEKPVNLSVSAADANISRKHSDGSSEVVNEANVKQNDSIKNYKVPGHKLYKNQAVNESRSKPISAQIVTIISDNYLPKSKVKKEINKDIQFDTRAEKDLVNIKENGKKSVNIATVNNTQEINNNDKHNSYDDKRNARNNGDFNILNNTISIVESKKNKNDPKIPENIISVTKGNILRLNRYTPNPTIKTNNKNKVINQNKIKTTSIDGENDFSAHSLVNSLRDLLMKNYEDVVKVEKEFNRQSINSETNKLPYQSMKGKPFHVYEISPNQSPFLRSKRNQPSNKVNTNKDEAYYVPIYNYSPDNAYYNPKNRQGPNSGEDDRKETKYDTIDKNEKSDNIDRDFGFFGAGVWKSTNKLREPIVKMSINKLVNLVKRPTMLRNSNDDNEKGKIFKKVNNIFPDSSEAEHPLTGYNEDDESLKSNIRAIRKILYKQQNFGYIPLVNSTESKARYKEIEDLGKETEILNMRTVTKQPITVKRYKNVGFIITGKGKKKLYLPFDDIHKYDINTFKFDDQVYKASDIARHNHNIFEKTRNQQNILKDILEYKQPNTIDAISNRTQGTENKGHGTYVYVEVLGDMIRTHDEALVQYDWLGSTVDIQAGLDKLLGLTMNLRNGENIHNSDLELLKYVLNLFKSIKEETKVEKSTLLRSVLPRNNKRLKHNLLKKKGLLERAWLYKRTLQNIGDFYNKLRDEIVLDDFENFLKRLEDSLYDLHTAIKHVASITKYKKQKWYEDLKDLYLKGKKEYLEVVLHLSTSRLLSLIEESAQNGLEEDHKEYIKNNEEAYRNTKREFEFVLKILEEIKFGKYFGLVFIFFIYFMFSIFFSLTTDSPRLLAIVP</sequence>
<reference evidence="1 2" key="1">
    <citation type="journal article" date="2021" name="Front. Genet.">
        <title>Chromosome-Level Genome Assembly Reveals Significant Gene Expansion in the Toll and IMD Signaling Pathways of Dendrolimus kikuchii.</title>
        <authorList>
            <person name="Zhou J."/>
            <person name="Wu P."/>
            <person name="Xiong Z."/>
            <person name="Liu N."/>
            <person name="Zhao N."/>
            <person name="Ji M."/>
            <person name="Qiu Y."/>
            <person name="Yang B."/>
        </authorList>
    </citation>
    <scope>NUCLEOTIDE SEQUENCE [LARGE SCALE GENOMIC DNA]</scope>
    <source>
        <strain evidence="1">Ann1</strain>
    </source>
</reference>
<organism evidence="1 2">
    <name type="scientific">Dendrolimus kikuchii</name>
    <dbReference type="NCBI Taxonomy" id="765133"/>
    <lineage>
        <taxon>Eukaryota</taxon>
        <taxon>Metazoa</taxon>
        <taxon>Ecdysozoa</taxon>
        <taxon>Arthropoda</taxon>
        <taxon>Hexapoda</taxon>
        <taxon>Insecta</taxon>
        <taxon>Pterygota</taxon>
        <taxon>Neoptera</taxon>
        <taxon>Endopterygota</taxon>
        <taxon>Lepidoptera</taxon>
        <taxon>Glossata</taxon>
        <taxon>Ditrysia</taxon>
        <taxon>Bombycoidea</taxon>
        <taxon>Lasiocampidae</taxon>
        <taxon>Dendrolimus</taxon>
    </lineage>
</organism>
<name>A0ACC1CFK4_9NEOP</name>
<accession>A0ACC1CFK4</accession>